<feature type="transmembrane region" description="Helical" evidence="6">
    <location>
        <begin position="209"/>
        <end position="230"/>
    </location>
</feature>
<sequence length="324" mass="33947">MTEATDPGAAAAEPAARGRRAVVVKWLRRVLVLAVLAGAIYQLVVQWPDVQDTLTSLPWTSVALSFASVFAAIGLGPVIWHAVLRDAGGQVAIRDASMIYLVGQLGKYVPGSVWAFLVQMELAKAVGVTRVRAFTASIVTAGLGVVASLLTGALALPSILAGHQEYLWLFVLLPAGLVLLHPKPLTWIVSRGLRTLRRPPLERPLTAPAILLALGLSAGTYVLLGLHLWLLSTAIGPIGFDGLLLCIGAMSLAMTAGLLAFFLPSGIGAREVVIVAVLATVLPSGPAFTLAVVSRLMFTIVDLASAGGAALYVRMRRTETAPVT</sequence>
<evidence type="ECO:0000256" key="2">
    <source>
        <dbReference type="ARBA" id="ARBA00022475"/>
    </source>
</evidence>
<dbReference type="Pfam" id="PF03706">
    <property type="entry name" value="LPG_synthase_TM"/>
    <property type="match status" value="1"/>
</dbReference>
<feature type="transmembrane region" description="Helical" evidence="6">
    <location>
        <begin position="26"/>
        <end position="44"/>
    </location>
</feature>
<evidence type="ECO:0000313" key="8">
    <source>
        <dbReference type="Proteomes" id="UP001156441"/>
    </source>
</evidence>
<evidence type="ECO:0000313" key="7">
    <source>
        <dbReference type="EMBL" id="MCT2586686.1"/>
    </source>
</evidence>
<keyword evidence="8" id="KW-1185">Reference proteome</keyword>
<evidence type="ECO:0000256" key="5">
    <source>
        <dbReference type="ARBA" id="ARBA00023136"/>
    </source>
</evidence>
<organism evidence="7 8">
    <name type="scientific">Actinophytocola gossypii</name>
    <dbReference type="NCBI Taxonomy" id="2812003"/>
    <lineage>
        <taxon>Bacteria</taxon>
        <taxon>Bacillati</taxon>
        <taxon>Actinomycetota</taxon>
        <taxon>Actinomycetes</taxon>
        <taxon>Pseudonocardiales</taxon>
        <taxon>Pseudonocardiaceae</taxon>
    </lineage>
</organism>
<proteinExistence type="predicted"/>
<keyword evidence="3 6" id="KW-0812">Transmembrane</keyword>
<feature type="transmembrane region" description="Helical" evidence="6">
    <location>
        <begin position="242"/>
        <end position="263"/>
    </location>
</feature>
<evidence type="ECO:0000256" key="1">
    <source>
        <dbReference type="ARBA" id="ARBA00004651"/>
    </source>
</evidence>
<feature type="transmembrane region" description="Helical" evidence="6">
    <location>
        <begin position="134"/>
        <end position="160"/>
    </location>
</feature>
<keyword evidence="5 6" id="KW-0472">Membrane</keyword>
<gene>
    <name evidence="7" type="ORF">JT362_26545</name>
</gene>
<evidence type="ECO:0000256" key="6">
    <source>
        <dbReference type="SAM" id="Phobius"/>
    </source>
</evidence>
<feature type="transmembrane region" description="Helical" evidence="6">
    <location>
        <begin position="166"/>
        <end position="189"/>
    </location>
</feature>
<comment type="subcellular location">
    <subcellularLocation>
        <location evidence="1">Cell membrane</location>
        <topology evidence="1">Multi-pass membrane protein</topology>
    </subcellularLocation>
</comment>
<keyword evidence="2" id="KW-1003">Cell membrane</keyword>
<evidence type="ECO:0000256" key="3">
    <source>
        <dbReference type="ARBA" id="ARBA00022692"/>
    </source>
</evidence>
<feature type="transmembrane region" description="Helical" evidence="6">
    <location>
        <begin position="64"/>
        <end position="84"/>
    </location>
</feature>
<reference evidence="7 8" key="1">
    <citation type="submission" date="2021-02" db="EMBL/GenBank/DDBJ databases">
        <title>Actinophytocola xerophila sp. nov., isolated from soil of cotton cropping field.</title>
        <authorList>
            <person name="Huang R."/>
            <person name="Chen X."/>
            <person name="Ge X."/>
            <person name="Liu W."/>
        </authorList>
    </citation>
    <scope>NUCLEOTIDE SEQUENCE [LARGE SCALE GENOMIC DNA]</scope>
    <source>
        <strain evidence="7 8">S1-96</strain>
    </source>
</reference>
<comment type="caution">
    <text evidence="7">The sequence shown here is derived from an EMBL/GenBank/DDBJ whole genome shotgun (WGS) entry which is preliminary data.</text>
</comment>
<dbReference type="Proteomes" id="UP001156441">
    <property type="component" value="Unassembled WGS sequence"/>
</dbReference>
<feature type="transmembrane region" description="Helical" evidence="6">
    <location>
        <begin position="272"/>
        <end position="290"/>
    </location>
</feature>
<name>A0ABT2JFN6_9PSEU</name>
<accession>A0ABT2JFN6</accession>
<protein>
    <submittedName>
        <fullName evidence="7">Flippase-like domain-containing protein</fullName>
    </submittedName>
</protein>
<dbReference type="InterPro" id="IPR022791">
    <property type="entry name" value="L-PG_synthase/AglD"/>
</dbReference>
<dbReference type="EMBL" id="JAFFZE010000020">
    <property type="protein sequence ID" value="MCT2586686.1"/>
    <property type="molecule type" value="Genomic_DNA"/>
</dbReference>
<evidence type="ECO:0000256" key="4">
    <source>
        <dbReference type="ARBA" id="ARBA00022989"/>
    </source>
</evidence>
<keyword evidence="4 6" id="KW-1133">Transmembrane helix</keyword>
<dbReference type="RefSeq" id="WP_260194536.1">
    <property type="nucleotide sequence ID" value="NZ_JAFFZE010000020.1"/>
</dbReference>